<dbReference type="AlphaFoldDB" id="A0A9D2LQH0"/>
<comment type="caution">
    <text evidence="3">The sequence shown here is derived from an EMBL/GenBank/DDBJ whole genome shotgun (WGS) entry which is preliminary data.</text>
</comment>
<dbReference type="Proteomes" id="UP000823842">
    <property type="component" value="Unassembled WGS sequence"/>
</dbReference>
<sequence>MKSILKFEQVSKDYPNGVHALKGVSFEVAEGEFISVIGPSGSGKSTLLRAINQLIPVTNGKIYLDGQ</sequence>
<dbReference type="EMBL" id="DWYZ01000064">
    <property type="protein sequence ID" value="HJB27700.1"/>
    <property type="molecule type" value="Genomic_DNA"/>
</dbReference>
<dbReference type="GO" id="GO:0016887">
    <property type="term" value="F:ATP hydrolysis activity"/>
    <property type="evidence" value="ECO:0007669"/>
    <property type="project" value="InterPro"/>
</dbReference>
<gene>
    <name evidence="3" type="ORF">IAA06_02770</name>
</gene>
<evidence type="ECO:0000313" key="3">
    <source>
        <dbReference type="EMBL" id="HJB27700.1"/>
    </source>
</evidence>
<dbReference type="PANTHER" id="PTHR42788:SF13">
    <property type="entry name" value="ALIPHATIC SULFONATES IMPORT ATP-BINDING PROTEIN SSUB"/>
    <property type="match status" value="1"/>
</dbReference>
<accession>A0A9D2LQH0</accession>
<evidence type="ECO:0000259" key="2">
    <source>
        <dbReference type="Pfam" id="PF00005"/>
    </source>
</evidence>
<organism evidence="3 4">
    <name type="scientific">Candidatus Blautia faecavium</name>
    <dbReference type="NCBI Taxonomy" id="2838487"/>
    <lineage>
        <taxon>Bacteria</taxon>
        <taxon>Bacillati</taxon>
        <taxon>Bacillota</taxon>
        <taxon>Clostridia</taxon>
        <taxon>Lachnospirales</taxon>
        <taxon>Lachnospiraceae</taxon>
        <taxon>Blautia</taxon>
    </lineage>
</organism>
<dbReference type="Gene3D" id="3.40.50.300">
    <property type="entry name" value="P-loop containing nucleotide triphosphate hydrolases"/>
    <property type="match status" value="1"/>
</dbReference>
<name>A0A9D2LQH0_9FIRM</name>
<dbReference type="Pfam" id="PF00005">
    <property type="entry name" value="ABC_tran"/>
    <property type="match status" value="1"/>
</dbReference>
<keyword evidence="3" id="KW-0067">ATP-binding</keyword>
<reference evidence="3" key="1">
    <citation type="journal article" date="2021" name="PeerJ">
        <title>Extensive microbial diversity within the chicken gut microbiome revealed by metagenomics and culture.</title>
        <authorList>
            <person name="Gilroy R."/>
            <person name="Ravi A."/>
            <person name="Getino M."/>
            <person name="Pursley I."/>
            <person name="Horton D.L."/>
            <person name="Alikhan N.F."/>
            <person name="Baker D."/>
            <person name="Gharbi K."/>
            <person name="Hall N."/>
            <person name="Watson M."/>
            <person name="Adriaenssens E.M."/>
            <person name="Foster-Nyarko E."/>
            <person name="Jarju S."/>
            <person name="Secka A."/>
            <person name="Antonio M."/>
            <person name="Oren A."/>
            <person name="Chaudhuri R.R."/>
            <person name="La Ragione R."/>
            <person name="Hildebrand F."/>
            <person name="Pallen M.J."/>
        </authorList>
    </citation>
    <scope>NUCLEOTIDE SEQUENCE</scope>
    <source>
        <strain evidence="3">ChiSjej1B19-5720</strain>
    </source>
</reference>
<feature type="domain" description="ABC transporter" evidence="2">
    <location>
        <begin position="21"/>
        <end position="67"/>
    </location>
</feature>
<dbReference type="SUPFAM" id="SSF52540">
    <property type="entry name" value="P-loop containing nucleoside triphosphate hydrolases"/>
    <property type="match status" value="1"/>
</dbReference>
<reference evidence="3" key="2">
    <citation type="submission" date="2021-04" db="EMBL/GenBank/DDBJ databases">
        <authorList>
            <person name="Gilroy R."/>
        </authorList>
    </citation>
    <scope>NUCLEOTIDE SEQUENCE</scope>
    <source>
        <strain evidence="3">ChiSjej1B19-5720</strain>
    </source>
</reference>
<dbReference type="PANTHER" id="PTHR42788">
    <property type="entry name" value="TAURINE IMPORT ATP-BINDING PROTEIN-RELATED"/>
    <property type="match status" value="1"/>
</dbReference>
<dbReference type="InterPro" id="IPR050166">
    <property type="entry name" value="ABC_transporter_ATP-bind"/>
</dbReference>
<dbReference type="GO" id="GO:0005524">
    <property type="term" value="F:ATP binding"/>
    <property type="evidence" value="ECO:0007669"/>
    <property type="project" value="UniProtKB-KW"/>
</dbReference>
<dbReference type="InterPro" id="IPR027417">
    <property type="entry name" value="P-loop_NTPase"/>
</dbReference>
<proteinExistence type="predicted"/>
<dbReference type="InterPro" id="IPR003439">
    <property type="entry name" value="ABC_transporter-like_ATP-bd"/>
</dbReference>
<evidence type="ECO:0000256" key="1">
    <source>
        <dbReference type="ARBA" id="ARBA00022448"/>
    </source>
</evidence>
<feature type="non-terminal residue" evidence="3">
    <location>
        <position position="67"/>
    </location>
</feature>
<evidence type="ECO:0000313" key="4">
    <source>
        <dbReference type="Proteomes" id="UP000823842"/>
    </source>
</evidence>
<keyword evidence="3" id="KW-0547">Nucleotide-binding</keyword>
<keyword evidence="1" id="KW-0813">Transport</keyword>
<protein>
    <submittedName>
        <fullName evidence="3">ATP-binding cassette domain-containing protein</fullName>
    </submittedName>
</protein>